<dbReference type="AlphaFoldDB" id="A0A4R4RGB7"/>
<protein>
    <submittedName>
        <fullName evidence="1">OsmC family peroxiredoxin</fullName>
    </submittedName>
</protein>
<dbReference type="Proteomes" id="UP000295621">
    <property type="component" value="Unassembled WGS sequence"/>
</dbReference>
<evidence type="ECO:0000313" key="2">
    <source>
        <dbReference type="Proteomes" id="UP000295621"/>
    </source>
</evidence>
<comment type="caution">
    <text evidence="1">The sequence shown here is derived from an EMBL/GenBank/DDBJ whole genome shotgun (WGS) entry which is preliminary data.</text>
</comment>
<dbReference type="PANTHER" id="PTHR42830:SF2">
    <property type="entry name" value="OSMC_OHR FAMILY PROTEIN"/>
    <property type="match status" value="1"/>
</dbReference>
<evidence type="ECO:0000313" key="1">
    <source>
        <dbReference type="EMBL" id="TDC47879.1"/>
    </source>
</evidence>
<gene>
    <name evidence="1" type="ORF">E1212_22925</name>
</gene>
<dbReference type="InterPro" id="IPR052707">
    <property type="entry name" value="OsmC_Ohr_Peroxiredoxin"/>
</dbReference>
<dbReference type="InterPro" id="IPR003718">
    <property type="entry name" value="OsmC/Ohr_fam"/>
</dbReference>
<dbReference type="Gene3D" id="3.30.300.20">
    <property type="match status" value="1"/>
</dbReference>
<name>A0A4R4RGB7_9ACTN</name>
<dbReference type="RefSeq" id="WP_131986774.1">
    <property type="nucleotide sequence ID" value="NZ_SMKL01000066.1"/>
</dbReference>
<reference evidence="1 2" key="1">
    <citation type="submission" date="2019-02" db="EMBL/GenBank/DDBJ databases">
        <title>Draft genome sequences of novel Actinobacteria.</title>
        <authorList>
            <person name="Sahin N."/>
            <person name="Ay H."/>
            <person name="Saygin H."/>
        </authorList>
    </citation>
    <scope>NUCLEOTIDE SEQUENCE [LARGE SCALE GENOMIC DNA]</scope>
    <source>
        <strain evidence="1 2">KC603</strain>
    </source>
</reference>
<dbReference type="OrthoDB" id="9795405at2"/>
<dbReference type="EMBL" id="SMKL01000066">
    <property type="protein sequence ID" value="TDC47879.1"/>
    <property type="molecule type" value="Genomic_DNA"/>
</dbReference>
<sequence length="157" mass="16896">MTSHHYTTTVRWTGDQGTGTASYRGYSRRHDIEADGRPVLAASSDPAFRGEADRWNPELLFVAALSECHMLQYLHLCAAAGVVVVGYEDTAGGTMEMTPDGGGAFTEVVLRRAVTVAHPGMADEAAKLHERAHELCFLASSVRMPVRHEPTVTVAAG</sequence>
<keyword evidence="2" id="KW-1185">Reference proteome</keyword>
<dbReference type="PANTHER" id="PTHR42830">
    <property type="entry name" value="OSMOTICALLY INDUCIBLE FAMILY PROTEIN"/>
    <property type="match status" value="1"/>
</dbReference>
<dbReference type="InterPro" id="IPR015946">
    <property type="entry name" value="KH_dom-like_a/b"/>
</dbReference>
<dbReference type="SUPFAM" id="SSF82784">
    <property type="entry name" value="OsmC-like"/>
    <property type="match status" value="1"/>
</dbReference>
<dbReference type="Pfam" id="PF02566">
    <property type="entry name" value="OsmC"/>
    <property type="match status" value="1"/>
</dbReference>
<proteinExistence type="predicted"/>
<dbReference type="InterPro" id="IPR036102">
    <property type="entry name" value="OsmC/Ohrsf"/>
</dbReference>
<organism evidence="1 2">
    <name type="scientific">Jiangella ureilytica</name>
    <dbReference type="NCBI Taxonomy" id="2530374"/>
    <lineage>
        <taxon>Bacteria</taxon>
        <taxon>Bacillati</taxon>
        <taxon>Actinomycetota</taxon>
        <taxon>Actinomycetes</taxon>
        <taxon>Jiangellales</taxon>
        <taxon>Jiangellaceae</taxon>
        <taxon>Jiangella</taxon>
    </lineage>
</organism>
<accession>A0A4R4RGB7</accession>